<keyword evidence="7" id="KW-1133">Transmembrane helix</keyword>
<dbReference type="CDD" id="cd14014">
    <property type="entry name" value="STKc_PknB_like"/>
    <property type="match status" value="1"/>
</dbReference>
<dbReference type="PROSITE" id="PS50011">
    <property type="entry name" value="PROTEIN_KINASE_DOM"/>
    <property type="match status" value="1"/>
</dbReference>
<evidence type="ECO:0000256" key="3">
    <source>
        <dbReference type="ARBA" id="ARBA00022777"/>
    </source>
</evidence>
<dbReference type="Gene3D" id="2.40.10.480">
    <property type="match status" value="1"/>
</dbReference>
<dbReference type="Gene3D" id="3.30.200.20">
    <property type="entry name" value="Phosphorylase Kinase, domain 1"/>
    <property type="match status" value="1"/>
</dbReference>
<dbReference type="InterPro" id="IPR011047">
    <property type="entry name" value="Quinoprotein_ADH-like_sf"/>
</dbReference>
<dbReference type="InterPro" id="IPR017441">
    <property type="entry name" value="Protein_kinase_ATP_BS"/>
</dbReference>
<dbReference type="AlphaFoldDB" id="A0A1Q4UXT3"/>
<feature type="domain" description="Protein kinase" evidence="8">
    <location>
        <begin position="14"/>
        <end position="267"/>
    </location>
</feature>
<dbReference type="PANTHER" id="PTHR43289">
    <property type="entry name" value="MITOGEN-ACTIVATED PROTEIN KINASE KINASE KINASE 20-RELATED"/>
    <property type="match status" value="1"/>
</dbReference>
<dbReference type="SMART" id="SM00564">
    <property type="entry name" value="PQQ"/>
    <property type="match status" value="4"/>
</dbReference>
<keyword evidence="1" id="KW-0808">Transferase</keyword>
<dbReference type="InterPro" id="IPR008271">
    <property type="entry name" value="Ser/Thr_kinase_AS"/>
</dbReference>
<evidence type="ECO:0000313" key="9">
    <source>
        <dbReference type="EMBL" id="OKH90355.1"/>
    </source>
</evidence>
<keyword evidence="2 5" id="KW-0547">Nucleotide-binding</keyword>
<dbReference type="InterPro" id="IPR002372">
    <property type="entry name" value="PQQ_rpt_dom"/>
</dbReference>
<dbReference type="GO" id="GO:0004674">
    <property type="term" value="F:protein serine/threonine kinase activity"/>
    <property type="evidence" value="ECO:0007669"/>
    <property type="project" value="TreeGrafter"/>
</dbReference>
<evidence type="ECO:0000256" key="5">
    <source>
        <dbReference type="PROSITE-ProRule" id="PRU10141"/>
    </source>
</evidence>
<dbReference type="PROSITE" id="PS00108">
    <property type="entry name" value="PROTEIN_KINASE_ST"/>
    <property type="match status" value="1"/>
</dbReference>
<feature type="compositionally biased region" description="Gly residues" evidence="6">
    <location>
        <begin position="320"/>
        <end position="334"/>
    </location>
</feature>
<dbReference type="RefSeq" id="WP_079185158.1">
    <property type="nucleotide sequence ID" value="NZ_LFBV01000012.1"/>
</dbReference>
<dbReference type="EMBL" id="LFBV01000012">
    <property type="protein sequence ID" value="OKH90355.1"/>
    <property type="molecule type" value="Genomic_DNA"/>
</dbReference>
<dbReference type="Proteomes" id="UP000186455">
    <property type="component" value="Unassembled WGS sequence"/>
</dbReference>
<gene>
    <name evidence="9" type="ORF">AB852_34715</name>
</gene>
<dbReference type="STRING" id="1048205.AB852_34715"/>
<evidence type="ECO:0000313" key="10">
    <source>
        <dbReference type="Proteomes" id="UP000186455"/>
    </source>
</evidence>
<keyword evidence="4 5" id="KW-0067">ATP-binding</keyword>
<evidence type="ECO:0000256" key="6">
    <source>
        <dbReference type="SAM" id="MobiDB-lite"/>
    </source>
</evidence>
<dbReference type="Gene3D" id="2.130.10.10">
    <property type="entry name" value="YVTN repeat-like/Quinoprotein amine dehydrogenase"/>
    <property type="match status" value="1"/>
</dbReference>
<feature type="transmembrane region" description="Helical" evidence="7">
    <location>
        <begin position="421"/>
        <end position="443"/>
    </location>
</feature>
<name>A0A1Q4UXT3_9ACTN</name>
<keyword evidence="10" id="KW-1185">Reference proteome</keyword>
<dbReference type="InterPro" id="IPR000719">
    <property type="entry name" value="Prot_kinase_dom"/>
</dbReference>
<dbReference type="Pfam" id="PF00069">
    <property type="entry name" value="Pkinase"/>
    <property type="match status" value="1"/>
</dbReference>
<dbReference type="Pfam" id="PF13360">
    <property type="entry name" value="PQQ_2"/>
    <property type="match status" value="2"/>
</dbReference>
<feature type="region of interest" description="Disordered" evidence="6">
    <location>
        <begin position="273"/>
        <end position="416"/>
    </location>
</feature>
<keyword evidence="7" id="KW-0812">Transmembrane</keyword>
<evidence type="ECO:0000256" key="7">
    <source>
        <dbReference type="SAM" id="Phobius"/>
    </source>
</evidence>
<reference evidence="9 10" key="1">
    <citation type="submission" date="2015-06" db="EMBL/GenBank/DDBJ databases">
        <title>Cloning and characterization of the uncialamcin biosynthetic gene cluster.</title>
        <authorList>
            <person name="Yan X."/>
            <person name="Huang T."/>
            <person name="Ge H."/>
            <person name="Shen B."/>
        </authorList>
    </citation>
    <scope>NUCLEOTIDE SEQUENCE [LARGE SCALE GENOMIC DNA]</scope>
    <source>
        <strain evidence="9 10">DCA2648</strain>
    </source>
</reference>
<dbReference type="Gene3D" id="1.10.510.10">
    <property type="entry name" value="Transferase(Phosphotransferase) domain 1"/>
    <property type="match status" value="1"/>
</dbReference>
<feature type="compositionally biased region" description="Gly residues" evidence="6">
    <location>
        <begin position="346"/>
        <end position="364"/>
    </location>
</feature>
<accession>A0A1Q4UXT3</accession>
<dbReference type="PANTHER" id="PTHR43289:SF34">
    <property type="entry name" value="SERINE_THREONINE-PROTEIN KINASE YBDM-RELATED"/>
    <property type="match status" value="1"/>
</dbReference>
<protein>
    <recommendedName>
        <fullName evidence="8">Protein kinase domain-containing protein</fullName>
    </recommendedName>
</protein>
<keyword evidence="7" id="KW-0472">Membrane</keyword>
<evidence type="ECO:0000256" key="1">
    <source>
        <dbReference type="ARBA" id="ARBA00022679"/>
    </source>
</evidence>
<keyword evidence="3" id="KW-0418">Kinase</keyword>
<feature type="compositionally biased region" description="Low complexity" evidence="6">
    <location>
        <begin position="285"/>
        <end position="302"/>
    </location>
</feature>
<dbReference type="PROSITE" id="PS00107">
    <property type="entry name" value="PROTEIN_KINASE_ATP"/>
    <property type="match status" value="1"/>
</dbReference>
<dbReference type="GO" id="GO:0005524">
    <property type="term" value="F:ATP binding"/>
    <property type="evidence" value="ECO:0007669"/>
    <property type="project" value="UniProtKB-UniRule"/>
</dbReference>
<evidence type="ECO:0000256" key="2">
    <source>
        <dbReference type="ARBA" id="ARBA00022741"/>
    </source>
</evidence>
<evidence type="ECO:0000259" key="8">
    <source>
        <dbReference type="PROSITE" id="PS50011"/>
    </source>
</evidence>
<dbReference type="InterPro" id="IPR018391">
    <property type="entry name" value="PQQ_b-propeller_rpt"/>
</dbReference>
<organism evidence="9 10">
    <name type="scientific">Streptomyces uncialis</name>
    <dbReference type="NCBI Taxonomy" id="1048205"/>
    <lineage>
        <taxon>Bacteria</taxon>
        <taxon>Bacillati</taxon>
        <taxon>Actinomycetota</taxon>
        <taxon>Actinomycetes</taxon>
        <taxon>Kitasatosporales</taxon>
        <taxon>Streptomycetaceae</taxon>
        <taxon>Streptomyces</taxon>
    </lineage>
</organism>
<feature type="binding site" evidence="5">
    <location>
        <position position="42"/>
    </location>
    <ligand>
        <name>ATP</name>
        <dbReference type="ChEBI" id="CHEBI:30616"/>
    </ligand>
</feature>
<dbReference type="SUPFAM" id="SSF56112">
    <property type="entry name" value="Protein kinase-like (PK-like)"/>
    <property type="match status" value="1"/>
</dbReference>
<dbReference type="InterPro" id="IPR011009">
    <property type="entry name" value="Kinase-like_dom_sf"/>
</dbReference>
<sequence>MQLRGGDPEQIGGYPLEARLGSGGMGTVFLARTESGRPVAIKLIHKQFADDEEFRIRFRQEVSAARRVSGVFTAAVVDADPEGAHPWMATAYIPGPTLAQRISDGGSLHGAELRRLAIGLAEALREIHRAGVIHRDLKPSNVVLSPDGPRVIDFGISRAATGHQTLTMTGRVIGTPPFMSPEQLQSPRTVGPESDVFSLATLLVYASTGQGPFDADSPYMTAYQVVHEDPVLGAMPAVLRDVVEPCLAKERKGRPSAHELLVALRALPEDLGPASAPMSELATLPGTGHPTTDTTPDSTPGGPSDGPHDSPHGGWDADAGGTGFGDGAGFGDGGALWELSSEDFGSGSGSGSGSADGGAPGSGSGAVSDDEDGDDRDALAPGTGTRSDSDRSDADPATGAGTASHGSRSPTTRTRARTRRALLVAAVAASAVALITTGVALLGPDGESGTGGTAGTTRQTQDSRVVAGGGAALPAGFAPWRKNVRGERSFADELRCVARAETLFCGGGGVLASRVRAADGEVEWRRTYPGVPVQGLHLVGVSGGSGPDLAGGTVIGYHIPAEGTERVEVVALDAVSGKERWRTRVGTKATYLLREPRFAVLSGSTVLTVDAGSTRIEARSARNGRLLWETPFPAGSWCAPFLANRAAYAMCAPAAQAATGRPGDAEFRVLDIEKGTLGAPAAADGRLRPVGARDGRLLLLRETTDPAGDGFAEVVRLDVASGRRDSADLDGEYPGTAPGLAGGTLYFTSPTGAVSAVDPVSGKEKWTERTESEWASVPLAVDGVLYLGSPTGRVTALDARNGHHLWTTPAHASSPGGFMGSGSRLTLVGRVLVAAAGDNALSAFDVAEPPRGE</sequence>
<dbReference type="InterPro" id="IPR015943">
    <property type="entry name" value="WD40/YVTN_repeat-like_dom_sf"/>
</dbReference>
<comment type="caution">
    <text evidence="9">The sequence shown here is derived from an EMBL/GenBank/DDBJ whole genome shotgun (WGS) entry which is preliminary data.</text>
</comment>
<dbReference type="SUPFAM" id="SSF50998">
    <property type="entry name" value="Quinoprotein alcohol dehydrogenase-like"/>
    <property type="match status" value="2"/>
</dbReference>
<evidence type="ECO:0000256" key="4">
    <source>
        <dbReference type="ARBA" id="ARBA00022840"/>
    </source>
</evidence>
<dbReference type="SMART" id="SM00220">
    <property type="entry name" value="S_TKc"/>
    <property type="match status" value="1"/>
</dbReference>
<proteinExistence type="predicted"/>